<name>A0A428SJK0_9HYPO</name>
<organism evidence="1 2">
    <name type="scientific">Fusarium ambrosium</name>
    <dbReference type="NCBI Taxonomy" id="131363"/>
    <lineage>
        <taxon>Eukaryota</taxon>
        <taxon>Fungi</taxon>
        <taxon>Dikarya</taxon>
        <taxon>Ascomycota</taxon>
        <taxon>Pezizomycotina</taxon>
        <taxon>Sordariomycetes</taxon>
        <taxon>Hypocreomycetidae</taxon>
        <taxon>Hypocreales</taxon>
        <taxon>Nectriaceae</taxon>
        <taxon>Fusarium</taxon>
        <taxon>Fusarium solani species complex</taxon>
    </lineage>
</organism>
<sequence length="220" mass="24129">MGVRSSRIVADHVLAACDRSQGDSISPSEMNNPEFTQALHSMLGGPMPPSVETVLSQYGFRRIERGKDLSAIKAAASNALPQLAEVVARYDEASSALFSRLQVAISNWECHMQSMHQLACPKRPSDRIPVAKLCSLVASNPQLCAPHTTGTVQTTSDHVANVIAPMTSYPTSQNPQQTNELDNDGFVSQTNLLHDNAMQEQRELREWGGIPYMHDPVNYQ</sequence>
<accession>A0A428SJK0</accession>
<reference evidence="1 2" key="1">
    <citation type="submission" date="2017-06" db="EMBL/GenBank/DDBJ databases">
        <title>Cmopartive genomic analysis of Ambrosia Fusariam Clade fungi.</title>
        <authorList>
            <person name="Stajich J.E."/>
            <person name="Carrillo J."/>
            <person name="Kijimoto T."/>
            <person name="Eskalen A."/>
            <person name="O'Donnell K."/>
            <person name="Kasson M."/>
        </authorList>
    </citation>
    <scope>NUCLEOTIDE SEQUENCE [LARGE SCALE GENOMIC DNA]</scope>
    <source>
        <strain evidence="1 2">NRRL 20438</strain>
    </source>
</reference>
<dbReference type="EMBL" id="NIZV01000439">
    <property type="protein sequence ID" value="RSL89948.1"/>
    <property type="molecule type" value="Genomic_DNA"/>
</dbReference>
<keyword evidence="2" id="KW-1185">Reference proteome</keyword>
<gene>
    <name evidence="1" type="ORF">CDV31_015787</name>
</gene>
<dbReference type="AlphaFoldDB" id="A0A428SJK0"/>
<protein>
    <submittedName>
        <fullName evidence="1">Uncharacterized protein</fullName>
    </submittedName>
</protein>
<dbReference type="Proteomes" id="UP000288429">
    <property type="component" value="Unassembled WGS sequence"/>
</dbReference>
<comment type="caution">
    <text evidence="1">The sequence shown here is derived from an EMBL/GenBank/DDBJ whole genome shotgun (WGS) entry which is preliminary data.</text>
</comment>
<evidence type="ECO:0000313" key="1">
    <source>
        <dbReference type="EMBL" id="RSL89948.1"/>
    </source>
</evidence>
<evidence type="ECO:0000313" key="2">
    <source>
        <dbReference type="Proteomes" id="UP000288429"/>
    </source>
</evidence>
<proteinExistence type="predicted"/>